<proteinExistence type="predicted"/>
<evidence type="ECO:0000313" key="1">
    <source>
        <dbReference type="EMBL" id="SFC51610.1"/>
    </source>
</evidence>
<dbReference type="AlphaFoldDB" id="A0A1I1K1W9"/>
<accession>A0A1I1K1W9</accession>
<dbReference type="EMBL" id="FOMB01000006">
    <property type="protein sequence ID" value="SFC51610.1"/>
    <property type="molecule type" value="Genomic_DNA"/>
</dbReference>
<gene>
    <name evidence="1" type="ORF">SAMN04488059_10677</name>
</gene>
<protein>
    <submittedName>
        <fullName evidence="1">Uncharacterized protein</fullName>
    </submittedName>
</protein>
<dbReference type="Proteomes" id="UP000182258">
    <property type="component" value="Unassembled WGS sequence"/>
</dbReference>
<evidence type="ECO:0000313" key="2">
    <source>
        <dbReference type="Proteomes" id="UP000182258"/>
    </source>
</evidence>
<reference evidence="1 2" key="1">
    <citation type="submission" date="2016-10" db="EMBL/GenBank/DDBJ databases">
        <authorList>
            <person name="de Groot N.N."/>
        </authorList>
    </citation>
    <scope>NUCLEOTIDE SEQUENCE [LARGE SCALE GENOMIC DNA]</scope>
    <source>
        <strain evidence="1 2">CGMCC 1.10210</strain>
    </source>
</reference>
<name>A0A1I1K1W9_9HYPH</name>
<sequence>MSLQKLARELDETARQTSSMLEGITEALQILAERNLSKDPTIREAVQMIVTALQGQDRIEQRCHNMALAVRQFALLPHSAPDSVYDEIWSSLTLDELRVPSLSGIAAHQSHGDVDLF</sequence>
<organism evidence="1 2">
    <name type="scientific">Devosia psychrophila</name>
    <dbReference type="NCBI Taxonomy" id="728005"/>
    <lineage>
        <taxon>Bacteria</taxon>
        <taxon>Pseudomonadati</taxon>
        <taxon>Pseudomonadota</taxon>
        <taxon>Alphaproteobacteria</taxon>
        <taxon>Hyphomicrobiales</taxon>
        <taxon>Devosiaceae</taxon>
        <taxon>Devosia</taxon>
    </lineage>
</organism>
<dbReference type="RefSeq" id="WP_143078081.1">
    <property type="nucleotide sequence ID" value="NZ_FOMB01000006.1"/>
</dbReference>
<dbReference type="OrthoDB" id="7948706at2"/>